<name>A0A673A3F4_9TELE</name>
<dbReference type="Proteomes" id="UP000472271">
    <property type="component" value="Chromosome 12"/>
</dbReference>
<dbReference type="Gene3D" id="1.20.1250.10">
    <property type="match status" value="1"/>
</dbReference>
<dbReference type="Ensembl" id="ENSSORT00005023836.1">
    <property type="protein sequence ID" value="ENSSORP00005023163.1"/>
    <property type="gene ID" value="ENSSORG00005011225.1"/>
</dbReference>
<sequence>MLSFIFWRNTGSISEYRYYNVSQVNVYGLTRPEIGNSPLFDFHVCSSPPLRKEDVMSATLDVYMRIFTSILHEKTKTSALLGQMSSTDEEKVEKDLKELHQKMKDLKRHLSHMIQNKKDVLNKLSTIKVDPFLFFVYFMNTQSNLTIILGQCAELRPRCVKN</sequence>
<evidence type="ECO:0000313" key="3">
    <source>
        <dbReference type="Proteomes" id="UP000472271"/>
    </source>
</evidence>
<evidence type="ECO:0000256" key="1">
    <source>
        <dbReference type="SAM" id="Coils"/>
    </source>
</evidence>
<accession>A0A673A3F4</accession>
<keyword evidence="1" id="KW-0175">Coiled coil</keyword>
<keyword evidence="3" id="KW-1185">Reference proteome</keyword>
<reference evidence="2" key="3">
    <citation type="submission" date="2025-09" db="UniProtKB">
        <authorList>
            <consortium name="Ensembl"/>
        </authorList>
    </citation>
    <scope>IDENTIFICATION</scope>
</reference>
<proteinExistence type="predicted"/>
<reference evidence="2" key="1">
    <citation type="submission" date="2019-06" db="EMBL/GenBank/DDBJ databases">
        <authorList>
            <consortium name="Wellcome Sanger Institute Data Sharing"/>
        </authorList>
    </citation>
    <scope>NUCLEOTIDE SEQUENCE [LARGE SCALE GENOMIC DNA]</scope>
</reference>
<evidence type="ECO:0000313" key="2">
    <source>
        <dbReference type="Ensembl" id="ENSSORP00005023163.1"/>
    </source>
</evidence>
<dbReference type="InterPro" id="IPR009079">
    <property type="entry name" value="4_helix_cytokine-like_core"/>
</dbReference>
<organism evidence="2 3">
    <name type="scientific">Sphaeramia orbicularis</name>
    <name type="common">orbiculate cardinalfish</name>
    <dbReference type="NCBI Taxonomy" id="375764"/>
    <lineage>
        <taxon>Eukaryota</taxon>
        <taxon>Metazoa</taxon>
        <taxon>Chordata</taxon>
        <taxon>Craniata</taxon>
        <taxon>Vertebrata</taxon>
        <taxon>Euteleostomi</taxon>
        <taxon>Actinopterygii</taxon>
        <taxon>Neopterygii</taxon>
        <taxon>Teleostei</taxon>
        <taxon>Neoteleostei</taxon>
        <taxon>Acanthomorphata</taxon>
        <taxon>Gobiaria</taxon>
        <taxon>Kurtiformes</taxon>
        <taxon>Apogonoidei</taxon>
        <taxon>Apogonidae</taxon>
        <taxon>Apogoninae</taxon>
        <taxon>Sphaeramia</taxon>
    </lineage>
</organism>
<protein>
    <submittedName>
        <fullName evidence="2">Uncharacterized protein</fullName>
    </submittedName>
</protein>
<dbReference type="InParanoid" id="A0A673A3F4"/>
<feature type="coiled-coil region" evidence="1">
    <location>
        <begin position="89"/>
        <end position="116"/>
    </location>
</feature>
<dbReference type="AlphaFoldDB" id="A0A673A3F4"/>
<reference evidence="2" key="2">
    <citation type="submission" date="2025-08" db="UniProtKB">
        <authorList>
            <consortium name="Ensembl"/>
        </authorList>
    </citation>
    <scope>IDENTIFICATION</scope>
</reference>